<dbReference type="AlphaFoldDB" id="A0ABC9X1X0"/>
<proteinExistence type="predicted"/>
<keyword evidence="3" id="KW-1185">Reference proteome</keyword>
<evidence type="ECO:0000313" key="2">
    <source>
        <dbReference type="EMBL" id="GAB0191683.1"/>
    </source>
</evidence>
<gene>
    <name evidence="2" type="ORF">GRJ2_001633600</name>
</gene>
<comment type="caution">
    <text evidence="2">The sequence shown here is derived from an EMBL/GenBank/DDBJ whole genome shotgun (WGS) entry which is preliminary data.</text>
</comment>
<feature type="compositionally biased region" description="Low complexity" evidence="1">
    <location>
        <begin position="22"/>
        <end position="38"/>
    </location>
</feature>
<dbReference type="EMBL" id="BAAFJT010000006">
    <property type="protein sequence ID" value="GAB0191683.1"/>
    <property type="molecule type" value="Genomic_DNA"/>
</dbReference>
<evidence type="ECO:0000313" key="3">
    <source>
        <dbReference type="Proteomes" id="UP001623348"/>
    </source>
</evidence>
<organism evidence="2 3">
    <name type="scientific">Grus japonensis</name>
    <name type="common">Japanese crane</name>
    <name type="synonym">Red-crowned crane</name>
    <dbReference type="NCBI Taxonomy" id="30415"/>
    <lineage>
        <taxon>Eukaryota</taxon>
        <taxon>Metazoa</taxon>
        <taxon>Chordata</taxon>
        <taxon>Craniata</taxon>
        <taxon>Vertebrata</taxon>
        <taxon>Euteleostomi</taxon>
        <taxon>Archelosauria</taxon>
        <taxon>Archosauria</taxon>
        <taxon>Dinosauria</taxon>
        <taxon>Saurischia</taxon>
        <taxon>Theropoda</taxon>
        <taxon>Coelurosauria</taxon>
        <taxon>Aves</taxon>
        <taxon>Neognathae</taxon>
        <taxon>Neoaves</taxon>
        <taxon>Gruiformes</taxon>
        <taxon>Gruidae</taxon>
        <taxon>Grus</taxon>
    </lineage>
</organism>
<reference evidence="2 3" key="1">
    <citation type="submission" date="2024-06" db="EMBL/GenBank/DDBJ databases">
        <title>The draft genome of Grus japonensis, version 3.</title>
        <authorList>
            <person name="Nabeshima K."/>
            <person name="Suzuki S."/>
            <person name="Onuma M."/>
        </authorList>
    </citation>
    <scope>NUCLEOTIDE SEQUENCE [LARGE SCALE GENOMIC DNA]</scope>
    <source>
        <strain evidence="2 3">451A</strain>
    </source>
</reference>
<protein>
    <submittedName>
        <fullName evidence="2">Mucin-1-like</fullName>
    </submittedName>
</protein>
<sequence>MLWGQRPAPVPRSRLGLRVRRPLLSSTTSPGSAAAPLSRSEPPLRYASFAGRKSTIHNDQSALPRCKTGKSSCGITYQRRLSHSQFYQQPQGNAQKRAPTFKPLEKKINICKYELMIRPKNISLISTILLAES</sequence>
<name>A0ABC9X1X0_GRUJA</name>
<accession>A0ABC9X1X0</accession>
<evidence type="ECO:0000256" key="1">
    <source>
        <dbReference type="SAM" id="MobiDB-lite"/>
    </source>
</evidence>
<dbReference type="Proteomes" id="UP001623348">
    <property type="component" value="Unassembled WGS sequence"/>
</dbReference>
<feature type="region of interest" description="Disordered" evidence="1">
    <location>
        <begin position="1"/>
        <end position="40"/>
    </location>
</feature>